<feature type="transmembrane region" description="Helical" evidence="1">
    <location>
        <begin position="335"/>
        <end position="355"/>
    </location>
</feature>
<accession>A0A6N3V4H2</accession>
<dbReference type="Pfam" id="PF14897">
    <property type="entry name" value="EpsG"/>
    <property type="match status" value="1"/>
</dbReference>
<dbReference type="EMBL" id="VWLX01000018">
    <property type="protein sequence ID" value="KAA3801543.1"/>
    <property type="molecule type" value="Genomic_DNA"/>
</dbReference>
<feature type="transmembrane region" description="Helical" evidence="1">
    <location>
        <begin position="30"/>
        <end position="48"/>
    </location>
</feature>
<dbReference type="RefSeq" id="WP_149939823.1">
    <property type="nucleotide sequence ID" value="NZ_JADMVQ010000008.1"/>
</dbReference>
<name>A0A6N3V4H2_BACOV</name>
<keyword evidence="1" id="KW-0472">Membrane</keyword>
<comment type="caution">
    <text evidence="2">The sequence shown here is derived from an EMBL/GenBank/DDBJ whole genome shotgun (WGS) entry which is preliminary data.</text>
</comment>
<organism evidence="2 3">
    <name type="scientific">Bacteroides ovatus</name>
    <dbReference type="NCBI Taxonomy" id="28116"/>
    <lineage>
        <taxon>Bacteria</taxon>
        <taxon>Pseudomonadati</taxon>
        <taxon>Bacteroidota</taxon>
        <taxon>Bacteroidia</taxon>
        <taxon>Bacteroidales</taxon>
        <taxon>Bacteroidaceae</taxon>
        <taxon>Bacteroides</taxon>
    </lineage>
</organism>
<proteinExistence type="predicted"/>
<protein>
    <submittedName>
        <fullName evidence="2">EpsG family protein</fullName>
    </submittedName>
</protein>
<evidence type="ECO:0000256" key="1">
    <source>
        <dbReference type="SAM" id="Phobius"/>
    </source>
</evidence>
<sequence length="366" mass="42030">MSAYIFLLILIAFISVYIGSDKNNTKKRKYSTVVFFSILFLMFSLRDYSVGRDLQGYSDVYEMAAGNKWFDASWVWMEPGYVFLMKLGNELGMTFRQFLFFCNFIILFPLAQYIYKYSKDVALSLVIYVCFQFFVFHMSGLRQSMAMSLCLSAFLTAQKNGIKPFLEFLMLVAVASLIHRSAMVFFAAYLIMRIPINLWWGFLYTIIGIGAFMQSGSILRNLQNNEITNYEFNSSLTIGSSFVMLLVFLVISIVVSKNDRNGYTGIRNTFKAKDEFITLSIKNYANILAISILFLVAFSGSILMRAATYYELVFLILIPELFSRLSTDNRKIIKVVFIALMIAIFYFTVLLPSQFDIVPYKLGSDL</sequence>
<feature type="transmembrane region" description="Helical" evidence="1">
    <location>
        <begin position="198"/>
        <end position="216"/>
    </location>
</feature>
<keyword evidence="1" id="KW-1133">Transmembrane helix</keyword>
<feature type="transmembrane region" description="Helical" evidence="1">
    <location>
        <begin position="121"/>
        <end position="138"/>
    </location>
</feature>
<dbReference type="InterPro" id="IPR049458">
    <property type="entry name" value="EpsG-like"/>
</dbReference>
<feature type="transmembrane region" description="Helical" evidence="1">
    <location>
        <begin position="168"/>
        <end position="191"/>
    </location>
</feature>
<feature type="transmembrane region" description="Helical" evidence="1">
    <location>
        <begin position="302"/>
        <end position="323"/>
    </location>
</feature>
<feature type="transmembrane region" description="Helical" evidence="1">
    <location>
        <begin position="95"/>
        <end position="115"/>
    </location>
</feature>
<keyword evidence="1" id="KW-0812">Transmembrane</keyword>
<reference evidence="2 3" key="1">
    <citation type="journal article" date="2019" name="Nat. Med.">
        <title>A library of human gut bacterial isolates paired with longitudinal multiomics data enables mechanistic microbiome research.</title>
        <authorList>
            <person name="Poyet M."/>
            <person name="Groussin M."/>
            <person name="Gibbons S.M."/>
            <person name="Avila-Pacheco J."/>
            <person name="Jiang X."/>
            <person name="Kearney S.M."/>
            <person name="Perrotta A.R."/>
            <person name="Berdy B."/>
            <person name="Zhao S."/>
            <person name="Lieberman T.D."/>
            <person name="Swanson P.K."/>
            <person name="Smith M."/>
            <person name="Roesemann S."/>
            <person name="Alexander J.E."/>
            <person name="Rich S.A."/>
            <person name="Livny J."/>
            <person name="Vlamakis H."/>
            <person name="Clish C."/>
            <person name="Bullock K."/>
            <person name="Deik A."/>
            <person name="Scott J."/>
            <person name="Pierce K.A."/>
            <person name="Xavier R.J."/>
            <person name="Alm E.J."/>
        </authorList>
    </citation>
    <scope>NUCLEOTIDE SEQUENCE [LARGE SCALE GENOMIC DNA]</scope>
    <source>
        <strain evidence="2 3">BIOML-A183</strain>
    </source>
</reference>
<feature type="transmembrane region" description="Helical" evidence="1">
    <location>
        <begin position="236"/>
        <end position="255"/>
    </location>
</feature>
<dbReference type="AlphaFoldDB" id="A0A6N3V4H2"/>
<gene>
    <name evidence="2" type="ORF">F3F51_20780</name>
</gene>
<feature type="transmembrane region" description="Helical" evidence="1">
    <location>
        <begin position="276"/>
        <end position="296"/>
    </location>
</feature>
<evidence type="ECO:0000313" key="3">
    <source>
        <dbReference type="Proteomes" id="UP000460135"/>
    </source>
</evidence>
<evidence type="ECO:0000313" key="2">
    <source>
        <dbReference type="EMBL" id="KAA3801543.1"/>
    </source>
</evidence>
<dbReference type="Proteomes" id="UP000460135">
    <property type="component" value="Unassembled WGS sequence"/>
</dbReference>